<dbReference type="GO" id="GO:0008483">
    <property type="term" value="F:transaminase activity"/>
    <property type="evidence" value="ECO:0007669"/>
    <property type="project" value="UniProtKB-KW"/>
</dbReference>
<proteinExistence type="predicted"/>
<comment type="caution">
    <text evidence="1">The sequence shown here is derived from an EMBL/GenBank/DDBJ whole genome shotgun (WGS) entry which is preliminary data.</text>
</comment>
<sequence length="234" mass="27337">MTDRAHPYPRWQETIHSYAFVPDTNMHSFRSLSTVFERPFLQRPQEFHVIHEPFVPIIHDNKHKDFEFLNRIPLPKSTDPITFVNHLSPILNEILAPHYYNEDKTHTLRAFVKDHAIHFLQVAEGTPLLSKEILSMFKHTFLIRNPEKSVKSFYKAMNATNEARDKSGVSMSGKIEISSWIIGLKQLRILYDLIKNAVGEEIALVDADDLVQKPEKILRKYCEMINVEFKKRNA</sequence>
<reference evidence="1 2" key="1">
    <citation type="journal article" date="2019" name="Environ. Microbiol.">
        <title>At the nexus of three kingdoms: the genome of the mycorrhizal fungus Gigaspora margarita provides insights into plant, endobacterial and fungal interactions.</title>
        <authorList>
            <person name="Venice F."/>
            <person name="Ghignone S."/>
            <person name="Salvioli di Fossalunga A."/>
            <person name="Amselem J."/>
            <person name="Novero M."/>
            <person name="Xianan X."/>
            <person name="Sedzielewska Toro K."/>
            <person name="Morin E."/>
            <person name="Lipzen A."/>
            <person name="Grigoriev I.V."/>
            <person name="Henrissat B."/>
            <person name="Martin F.M."/>
            <person name="Bonfante P."/>
        </authorList>
    </citation>
    <scope>NUCLEOTIDE SEQUENCE [LARGE SCALE GENOMIC DNA]</scope>
    <source>
        <strain evidence="1 2">BEG34</strain>
    </source>
</reference>
<dbReference type="PANTHER" id="PTHR48419">
    <property type="entry name" value="SULFOTRANSFERASE DOMAIN-CONTAINING PROTEIN"/>
    <property type="match status" value="1"/>
</dbReference>
<evidence type="ECO:0000313" key="2">
    <source>
        <dbReference type="Proteomes" id="UP000439903"/>
    </source>
</evidence>
<dbReference type="Gene3D" id="3.40.50.300">
    <property type="entry name" value="P-loop containing nucleotide triphosphate hydrolases"/>
    <property type="match status" value="1"/>
</dbReference>
<keyword evidence="2" id="KW-1185">Reference proteome</keyword>
<organism evidence="1 2">
    <name type="scientific">Gigaspora margarita</name>
    <dbReference type="NCBI Taxonomy" id="4874"/>
    <lineage>
        <taxon>Eukaryota</taxon>
        <taxon>Fungi</taxon>
        <taxon>Fungi incertae sedis</taxon>
        <taxon>Mucoromycota</taxon>
        <taxon>Glomeromycotina</taxon>
        <taxon>Glomeromycetes</taxon>
        <taxon>Diversisporales</taxon>
        <taxon>Gigasporaceae</taxon>
        <taxon>Gigaspora</taxon>
    </lineage>
</organism>
<dbReference type="AlphaFoldDB" id="A0A8H4A1X4"/>
<dbReference type="InterPro" id="IPR027417">
    <property type="entry name" value="P-loop_NTPase"/>
</dbReference>
<dbReference type="OrthoDB" id="2405944at2759"/>
<keyword evidence="1" id="KW-0032">Aminotransferase</keyword>
<gene>
    <name evidence="1" type="ORF">F8M41_009017</name>
</gene>
<keyword evidence="1" id="KW-0808">Transferase</keyword>
<dbReference type="Proteomes" id="UP000439903">
    <property type="component" value="Unassembled WGS sequence"/>
</dbReference>
<dbReference type="SUPFAM" id="SSF52540">
    <property type="entry name" value="P-loop containing nucleoside triphosphate hydrolases"/>
    <property type="match status" value="1"/>
</dbReference>
<protein>
    <submittedName>
        <fullName evidence="1">Branched-chain-amino-acid aminotransferase-like protein 1</fullName>
    </submittedName>
</protein>
<evidence type="ECO:0000313" key="1">
    <source>
        <dbReference type="EMBL" id="KAF0404791.1"/>
    </source>
</evidence>
<dbReference type="PANTHER" id="PTHR48419:SF1">
    <property type="entry name" value="SULFOTRANSFERASE DOMAIN-CONTAINING PROTEIN"/>
    <property type="match status" value="1"/>
</dbReference>
<accession>A0A8H4A1X4</accession>
<dbReference type="InterPro" id="IPR053226">
    <property type="entry name" value="Pyrrolopyrazine_biosynth_F"/>
</dbReference>
<name>A0A8H4A1X4_GIGMA</name>
<dbReference type="EMBL" id="WTPW01001961">
    <property type="protein sequence ID" value="KAF0404791.1"/>
    <property type="molecule type" value="Genomic_DNA"/>
</dbReference>